<dbReference type="EMBL" id="WQKZ01000003">
    <property type="protein sequence ID" value="MVN77510.1"/>
    <property type="molecule type" value="Genomic_DNA"/>
</dbReference>
<name>A0A7K1TGI6_9BACT</name>
<dbReference type="PANTHER" id="PTHR45588">
    <property type="entry name" value="TPR DOMAIN-CONTAINING PROTEIN"/>
    <property type="match status" value="1"/>
</dbReference>
<keyword evidence="1" id="KW-0175">Coiled coil</keyword>
<dbReference type="PROSITE" id="PS51257">
    <property type="entry name" value="PROKAR_LIPOPROTEIN"/>
    <property type="match status" value="1"/>
</dbReference>
<dbReference type="PANTHER" id="PTHR45588:SF1">
    <property type="entry name" value="WW DOMAIN-CONTAINING PROTEIN"/>
    <property type="match status" value="1"/>
</dbReference>
<dbReference type="SUPFAM" id="SSF48452">
    <property type="entry name" value="TPR-like"/>
    <property type="match status" value="1"/>
</dbReference>
<accession>A0A7K1TGI6</accession>
<dbReference type="InterPro" id="IPR019734">
    <property type="entry name" value="TPR_rpt"/>
</dbReference>
<evidence type="ECO:0000313" key="2">
    <source>
        <dbReference type="EMBL" id="MVN77510.1"/>
    </source>
</evidence>
<reference evidence="2 3" key="1">
    <citation type="submission" date="2019-12" db="EMBL/GenBank/DDBJ databases">
        <title>Hymenobacter sp. HMF4947 Genome sequencing and assembly.</title>
        <authorList>
            <person name="Kang H."/>
            <person name="Cha I."/>
            <person name="Kim H."/>
            <person name="Joh K."/>
        </authorList>
    </citation>
    <scope>NUCLEOTIDE SEQUENCE [LARGE SCALE GENOMIC DNA]</scope>
    <source>
        <strain evidence="2 3">HMF4947</strain>
    </source>
</reference>
<comment type="caution">
    <text evidence="2">The sequence shown here is derived from an EMBL/GenBank/DDBJ whole genome shotgun (WGS) entry which is preliminary data.</text>
</comment>
<proteinExistence type="predicted"/>
<protein>
    <recommendedName>
        <fullName evidence="4">Tetratricopeptide repeat protein</fullName>
    </recommendedName>
</protein>
<dbReference type="InterPro" id="IPR011990">
    <property type="entry name" value="TPR-like_helical_dom_sf"/>
</dbReference>
<dbReference type="Gene3D" id="1.25.40.10">
    <property type="entry name" value="Tetratricopeptide repeat domain"/>
    <property type="match status" value="2"/>
</dbReference>
<gene>
    <name evidence="2" type="ORF">GO988_14335</name>
</gene>
<evidence type="ECO:0008006" key="4">
    <source>
        <dbReference type="Google" id="ProtNLM"/>
    </source>
</evidence>
<dbReference type="SMART" id="SM00028">
    <property type="entry name" value="TPR"/>
    <property type="match status" value="2"/>
</dbReference>
<feature type="coiled-coil region" evidence="1">
    <location>
        <begin position="409"/>
        <end position="465"/>
    </location>
</feature>
<keyword evidence="3" id="KW-1185">Reference proteome</keyword>
<dbReference type="AlphaFoldDB" id="A0A7K1TGI6"/>
<evidence type="ECO:0000313" key="3">
    <source>
        <dbReference type="Proteomes" id="UP000441336"/>
    </source>
</evidence>
<evidence type="ECO:0000256" key="1">
    <source>
        <dbReference type="SAM" id="Coils"/>
    </source>
</evidence>
<dbReference type="Proteomes" id="UP000441336">
    <property type="component" value="Unassembled WGS sequence"/>
</dbReference>
<sequence length="572" mass="63344">MKRASFSWMSIAILVLVVSCRERSSVPSQAAITELSLKRGLIITCGAPDHKLGVVEFPTSCGGEAQASFDLALQLLHSFEYDEAEKAFATAIAKNPACAMAYWGVAMANFHPLWTPPSERELKKGVKALAIAQSIAQKTPREAAYIKAIAAFYTNWERVNHRSRCLAFAQAMERVHATYPADNEATIFYALALTAAADPADKQFRSQRKAGQLLAALYPNEPNHPGIIHYLIHTYDYPELAALALPAARKYAAVAPSSAHALHMPSHIFTRLGLWQECVDSNLSSVSSAQCYAQQAGIKGHWDEELHGLDYLTYAYLQRGQNVQAKKQWEYLKTIKEVSPLNFKVAYAFASIPARYSLENRRWQEAARLPLDSTTVPWNKFPWQQAILHFARLLGAVHTSQLEPAKLELAQLQGLQARLAKEKDAYKANQVAIQVRAGEAWIHVLAGENAQALTLMNQAADLEDQTEKHPVTPCEIIPARELLGDMLLQLHQPHRALEAYVASLRKHPNRFNGLLGAGMAAEQADLPERAQFYYQQLVKVADAATANRPELPAARRYLTSHVVGGSVALRGK</sequence>
<organism evidence="2 3">
    <name type="scientific">Hymenobacter ginkgonis</name>
    <dbReference type="NCBI Taxonomy" id="2682976"/>
    <lineage>
        <taxon>Bacteria</taxon>
        <taxon>Pseudomonadati</taxon>
        <taxon>Bacteroidota</taxon>
        <taxon>Cytophagia</taxon>
        <taxon>Cytophagales</taxon>
        <taxon>Hymenobacteraceae</taxon>
        <taxon>Hymenobacter</taxon>
    </lineage>
</organism>